<dbReference type="AlphaFoldDB" id="A0A2K3MHL8"/>
<sequence>MRRKDKHPLKEMETTMAIGLNSRFRLRKLTPRVCIQSNVLTNNHTSNNHTSQYDVDRFVNFAMQRGIENLNIIIGIKLPPSILSCKTLKVLKLERIMVNDLSQHQVNFPVLKTLHLKRVCFELHENLVKILSGCPMLEELKTKYLRVDSLVDSLVPKKELEGLLPNLFKATISYDSIIPVTFVRNVESLCLQV</sequence>
<dbReference type="InterPro" id="IPR032675">
    <property type="entry name" value="LRR_dom_sf"/>
</dbReference>
<dbReference type="PANTHER" id="PTHR31900:SF34">
    <property type="entry name" value="EMB|CAB62440.1-RELATED"/>
    <property type="match status" value="1"/>
</dbReference>
<name>A0A2K3MHL8_TRIPR</name>
<evidence type="ECO:0000313" key="2">
    <source>
        <dbReference type="EMBL" id="PNX90282.1"/>
    </source>
</evidence>
<reference evidence="2 3" key="2">
    <citation type="journal article" date="2017" name="Front. Plant Sci.">
        <title>Gene Classification and Mining of Molecular Markers Useful in Red Clover (Trifolium pratense) Breeding.</title>
        <authorList>
            <person name="Istvanek J."/>
            <person name="Dluhosova J."/>
            <person name="Dluhos P."/>
            <person name="Patkova L."/>
            <person name="Nedelnik J."/>
            <person name="Repkova J."/>
        </authorList>
    </citation>
    <scope>NUCLEOTIDE SEQUENCE [LARGE SCALE GENOMIC DNA]</scope>
    <source>
        <strain evidence="3">cv. Tatra</strain>
        <tissue evidence="2">Young leaves</tissue>
    </source>
</reference>
<dbReference type="PANTHER" id="PTHR31900">
    <property type="entry name" value="F-BOX/RNI SUPERFAMILY PROTEIN-RELATED"/>
    <property type="match status" value="1"/>
</dbReference>
<dbReference type="Proteomes" id="UP000236291">
    <property type="component" value="Unassembled WGS sequence"/>
</dbReference>
<dbReference type="InterPro" id="IPR055411">
    <property type="entry name" value="LRR_FXL15/At3g58940/PEG3-like"/>
</dbReference>
<dbReference type="InterPro" id="IPR050232">
    <property type="entry name" value="FBL13/AtMIF1-like"/>
</dbReference>
<dbReference type="Pfam" id="PF24758">
    <property type="entry name" value="LRR_At5g56370"/>
    <property type="match status" value="1"/>
</dbReference>
<feature type="non-terminal residue" evidence="2">
    <location>
        <position position="193"/>
    </location>
</feature>
<gene>
    <name evidence="2" type="ORF">L195_g046405</name>
</gene>
<dbReference type="SUPFAM" id="SSF52047">
    <property type="entry name" value="RNI-like"/>
    <property type="match status" value="1"/>
</dbReference>
<dbReference type="Gene3D" id="3.80.10.10">
    <property type="entry name" value="Ribonuclease Inhibitor"/>
    <property type="match status" value="1"/>
</dbReference>
<evidence type="ECO:0000259" key="1">
    <source>
        <dbReference type="Pfam" id="PF24758"/>
    </source>
</evidence>
<evidence type="ECO:0000313" key="3">
    <source>
        <dbReference type="Proteomes" id="UP000236291"/>
    </source>
</evidence>
<accession>A0A2K3MHL8</accession>
<comment type="caution">
    <text evidence="2">The sequence shown here is derived from an EMBL/GenBank/DDBJ whole genome shotgun (WGS) entry which is preliminary data.</text>
</comment>
<organism evidence="2 3">
    <name type="scientific">Trifolium pratense</name>
    <name type="common">Red clover</name>
    <dbReference type="NCBI Taxonomy" id="57577"/>
    <lineage>
        <taxon>Eukaryota</taxon>
        <taxon>Viridiplantae</taxon>
        <taxon>Streptophyta</taxon>
        <taxon>Embryophyta</taxon>
        <taxon>Tracheophyta</taxon>
        <taxon>Spermatophyta</taxon>
        <taxon>Magnoliopsida</taxon>
        <taxon>eudicotyledons</taxon>
        <taxon>Gunneridae</taxon>
        <taxon>Pentapetalae</taxon>
        <taxon>rosids</taxon>
        <taxon>fabids</taxon>
        <taxon>Fabales</taxon>
        <taxon>Fabaceae</taxon>
        <taxon>Papilionoideae</taxon>
        <taxon>50 kb inversion clade</taxon>
        <taxon>NPAAA clade</taxon>
        <taxon>Hologalegina</taxon>
        <taxon>IRL clade</taxon>
        <taxon>Trifolieae</taxon>
        <taxon>Trifolium</taxon>
    </lineage>
</organism>
<dbReference type="EMBL" id="ASHM01062342">
    <property type="protein sequence ID" value="PNX90282.1"/>
    <property type="molecule type" value="Genomic_DNA"/>
</dbReference>
<feature type="domain" description="F-box/LRR-repeat protein 15/At3g58940/PEG3-like LRR" evidence="1">
    <location>
        <begin position="75"/>
        <end position="143"/>
    </location>
</feature>
<proteinExistence type="predicted"/>
<reference evidence="2 3" key="1">
    <citation type="journal article" date="2014" name="Am. J. Bot.">
        <title>Genome assembly and annotation for red clover (Trifolium pratense; Fabaceae).</title>
        <authorList>
            <person name="Istvanek J."/>
            <person name="Jaros M."/>
            <person name="Krenek A."/>
            <person name="Repkova J."/>
        </authorList>
    </citation>
    <scope>NUCLEOTIDE SEQUENCE [LARGE SCALE GENOMIC DNA]</scope>
    <source>
        <strain evidence="3">cv. Tatra</strain>
        <tissue evidence="2">Young leaves</tissue>
    </source>
</reference>
<protein>
    <submittedName>
        <fullName evidence="2">F-box/LRR-repeat protein</fullName>
    </submittedName>
</protein>